<evidence type="ECO:0008006" key="3">
    <source>
        <dbReference type="Google" id="ProtNLM"/>
    </source>
</evidence>
<gene>
    <name evidence="1" type="ORF">DES49_0532</name>
</gene>
<dbReference type="Proteomes" id="UP000295830">
    <property type="component" value="Unassembled WGS sequence"/>
</dbReference>
<keyword evidence="2" id="KW-1185">Reference proteome</keyword>
<organism evidence="1 2">
    <name type="scientific">Halospina denitrificans</name>
    <dbReference type="NCBI Taxonomy" id="332522"/>
    <lineage>
        <taxon>Bacteria</taxon>
        <taxon>Pseudomonadati</taxon>
        <taxon>Pseudomonadota</taxon>
        <taxon>Gammaproteobacteria</taxon>
        <taxon>Halospina</taxon>
    </lineage>
</organism>
<evidence type="ECO:0000313" key="2">
    <source>
        <dbReference type="Proteomes" id="UP000295830"/>
    </source>
</evidence>
<dbReference type="EMBL" id="SOAX01000001">
    <property type="protein sequence ID" value="TDT44430.1"/>
    <property type="molecule type" value="Genomic_DNA"/>
</dbReference>
<dbReference type="OrthoDB" id="5917758at2"/>
<comment type="caution">
    <text evidence="1">The sequence shown here is derived from an EMBL/GenBank/DDBJ whole genome shotgun (WGS) entry which is preliminary data.</text>
</comment>
<reference evidence="1 2" key="1">
    <citation type="submission" date="2019-03" db="EMBL/GenBank/DDBJ databases">
        <title>Genomic Encyclopedia of Type Strains, Phase IV (KMG-IV): sequencing the most valuable type-strain genomes for metagenomic binning, comparative biology and taxonomic classification.</title>
        <authorList>
            <person name="Goeker M."/>
        </authorList>
    </citation>
    <scope>NUCLEOTIDE SEQUENCE [LARGE SCALE GENOMIC DNA]</scope>
    <source>
        <strain evidence="1 2">DSM 15505</strain>
    </source>
</reference>
<proteinExistence type="predicted"/>
<evidence type="ECO:0000313" key="1">
    <source>
        <dbReference type="EMBL" id="TDT44430.1"/>
    </source>
</evidence>
<accession>A0A4R7K0S1</accession>
<name>A0A4R7K0S1_9GAMM</name>
<dbReference type="AlphaFoldDB" id="A0A4R7K0S1"/>
<sequence>MTTDVRADLKQVEGLIGRLLSIGHEFQNKDRDWSHYRNKEDWERNVYKIEYGRKRATLEQIYSDGRDMALFMSDALLSINYDITTYPTLSSIIERFEGTWIDSDLNHVVDEATQVYDEFGLNCWAFQQMVSTFRDQQKLAKIVKSTLNLLMETDLYKLENGMPVNKEKSSVTINNVSGSNISVGSENVNQNIEGTDAIFADLIAAIDEADIEEKEALKETVVEMQEARGSSGFSDAYKKFVAASANHMAVIGPFIPALSGLL</sequence>
<dbReference type="RefSeq" id="WP_133734811.1">
    <property type="nucleotide sequence ID" value="NZ_SOAX01000001.1"/>
</dbReference>
<protein>
    <recommendedName>
        <fullName evidence="3">AbiTii domain-containing protein</fullName>
    </recommendedName>
</protein>